<accession>C9RA43</accession>
<dbReference type="AlphaFoldDB" id="C9RA43"/>
<dbReference type="Gene3D" id="3.90.550.10">
    <property type="entry name" value="Spore Coat Polysaccharide Biosynthesis Protein SpsA, Chain A"/>
    <property type="match status" value="1"/>
</dbReference>
<reference evidence="2 3" key="1">
    <citation type="submission" date="2009-10" db="EMBL/GenBank/DDBJ databases">
        <title>Complete sequence of chromosome of Ammonifex degensii KC4.</title>
        <authorList>
            <consortium name="US DOE Joint Genome Institute"/>
            <person name="Kerfeld C."/>
            <person name="Goodner B."/>
            <person name="Huber H."/>
            <person name="Stetter K."/>
            <person name="Lucas S."/>
            <person name="Copeland A."/>
            <person name="Lapidus A."/>
            <person name="Glavina del Rio T."/>
            <person name="Dalin E."/>
            <person name="Tice H."/>
            <person name="Bruce D."/>
            <person name="Goodwin L."/>
            <person name="Pitluck S."/>
            <person name="Saunders E."/>
            <person name="Brettin T."/>
            <person name="Detter J.C."/>
            <person name="Han C."/>
            <person name="Larimer F."/>
            <person name="Land M."/>
            <person name="Hauser L."/>
            <person name="Kyrpides N."/>
            <person name="Ovchinnikova G."/>
            <person name="Richardson P."/>
        </authorList>
    </citation>
    <scope>NUCLEOTIDE SEQUENCE [LARGE SCALE GENOMIC DNA]</scope>
    <source>
        <strain evidence="3">DSM 10501 / KC4</strain>
    </source>
</reference>
<dbReference type="Pfam" id="PF12804">
    <property type="entry name" value="NTP_transf_3"/>
    <property type="match status" value="1"/>
</dbReference>
<dbReference type="InterPro" id="IPR029044">
    <property type="entry name" value="Nucleotide-diphossugar_trans"/>
</dbReference>
<dbReference type="InterPro" id="IPR025877">
    <property type="entry name" value="MobA-like_NTP_Trfase"/>
</dbReference>
<dbReference type="SUPFAM" id="SSF53448">
    <property type="entry name" value="Nucleotide-diphospho-sugar transferases"/>
    <property type="match status" value="1"/>
</dbReference>
<dbReference type="HOGENOM" id="CLU_071013_1_0_9"/>
<dbReference type="eggNOG" id="COG2266">
    <property type="taxonomic scope" value="Bacteria"/>
</dbReference>
<feature type="domain" description="MobA-like NTP transferase" evidence="1">
    <location>
        <begin position="26"/>
        <end position="128"/>
    </location>
</feature>
<evidence type="ECO:0000313" key="2">
    <source>
        <dbReference type="EMBL" id="ACX53172.1"/>
    </source>
</evidence>
<dbReference type="KEGG" id="adg:Adeg_2095"/>
<protein>
    <recommendedName>
        <fullName evidence="1">MobA-like NTP transferase domain-containing protein</fullName>
    </recommendedName>
</protein>
<evidence type="ECO:0000313" key="3">
    <source>
        <dbReference type="Proteomes" id="UP000002620"/>
    </source>
</evidence>
<name>C9RA43_AMMDK</name>
<proteinExistence type="predicted"/>
<dbReference type="GO" id="GO:0016779">
    <property type="term" value="F:nucleotidyltransferase activity"/>
    <property type="evidence" value="ECO:0007669"/>
    <property type="project" value="UniProtKB-ARBA"/>
</dbReference>
<keyword evidence="3" id="KW-1185">Reference proteome</keyword>
<dbReference type="OrthoDB" id="159246at2"/>
<evidence type="ECO:0000259" key="1">
    <source>
        <dbReference type="Pfam" id="PF12804"/>
    </source>
</evidence>
<gene>
    <name evidence="2" type="ordered locus">Adeg_2095</name>
</gene>
<organism evidence="2 3">
    <name type="scientific">Ammonifex degensii (strain DSM 10501 / KC4)</name>
    <dbReference type="NCBI Taxonomy" id="429009"/>
    <lineage>
        <taxon>Bacteria</taxon>
        <taxon>Bacillati</taxon>
        <taxon>Bacillota</taxon>
        <taxon>Clostridia</taxon>
        <taxon>Thermoanaerobacterales</taxon>
        <taxon>Thermoanaerobacteraceae</taxon>
        <taxon>Ammonifex</taxon>
    </lineage>
</organism>
<dbReference type="STRING" id="429009.Adeg_2095"/>
<dbReference type="RefSeq" id="WP_015740048.1">
    <property type="nucleotide sequence ID" value="NC_013385.1"/>
</dbReference>
<dbReference type="Proteomes" id="UP000002620">
    <property type="component" value="Chromosome"/>
</dbReference>
<dbReference type="EMBL" id="CP001785">
    <property type="protein sequence ID" value="ACX53172.1"/>
    <property type="molecule type" value="Genomic_DNA"/>
</dbReference>
<sequence>MIPAIVLAGAPNDGYLREVSPAPFEALIEVGGRPLAAYVLDALLTTEDISRIVVVAPEQLARAYPRDSRLTFVPPKGKLLENLSSVLPLVADAPKVLVVTGDLPLLTPAAVNAFLGLCRPEAEVYYPIIPRSVLESRYPGIKRTYVRLREGVFTGGNVGLVQPAALARCLKQAEKLVAYRKNPLRLAWLLGPGLLLRFLAGKLSLAEAERKASELLEVRGKAVIAEIPEIGVDVDKPSDLALVRRLMESKQA</sequence>